<reference evidence="1 2" key="1">
    <citation type="submission" date="2022-08" db="EMBL/GenBank/DDBJ databases">
        <title>Proteogenomics of the novel Dehalobacterium formicoaceticum strain EZ94 highlights a key role of methyltransferases during anaerobic dichloromethane degradation.</title>
        <authorList>
            <person name="Wasmund K."/>
        </authorList>
    </citation>
    <scope>NUCLEOTIDE SEQUENCE [LARGE SCALE GENOMIC DNA]</scope>
    <source>
        <strain evidence="1 2">EZ94</strain>
    </source>
</reference>
<gene>
    <name evidence="1" type="primary">cmr3</name>
    <name evidence="1" type="ORF">NVS47_04180</name>
</gene>
<name>A0ABT1Y3J1_9FIRM</name>
<accession>A0ABT1Y3J1</accession>
<keyword evidence="2" id="KW-1185">Reference proteome</keyword>
<protein>
    <submittedName>
        <fullName evidence="1">Type III-B CRISPR module-associated protein Cmr3</fullName>
    </submittedName>
</protein>
<evidence type="ECO:0000313" key="2">
    <source>
        <dbReference type="Proteomes" id="UP001524944"/>
    </source>
</evidence>
<dbReference type="InterPro" id="IPR010165">
    <property type="entry name" value="CRISPR-Cmr3_IIIB"/>
</dbReference>
<dbReference type="InterPro" id="IPR019117">
    <property type="entry name" value="CRISPR-assoc_protein_Cmr3"/>
</dbReference>
<comment type="caution">
    <text evidence="1">The sequence shown here is derived from an EMBL/GenBank/DDBJ whole genome shotgun (WGS) entry which is preliminary data.</text>
</comment>
<dbReference type="Pfam" id="PF09700">
    <property type="entry name" value="Cas_Cmr3"/>
    <property type="match status" value="1"/>
</dbReference>
<dbReference type="Gene3D" id="3.30.70.2940">
    <property type="match status" value="1"/>
</dbReference>
<dbReference type="Gene3D" id="2.60.40.4350">
    <property type="match status" value="1"/>
</dbReference>
<organism evidence="1 2">
    <name type="scientific">Dehalobacterium formicoaceticum</name>
    <dbReference type="NCBI Taxonomy" id="51515"/>
    <lineage>
        <taxon>Bacteria</taxon>
        <taxon>Bacillati</taxon>
        <taxon>Bacillota</taxon>
        <taxon>Clostridia</taxon>
        <taxon>Eubacteriales</taxon>
        <taxon>Peptococcaceae</taxon>
        <taxon>Dehalobacterium</taxon>
    </lineage>
</organism>
<proteinExistence type="predicted"/>
<dbReference type="RefSeq" id="WP_257912264.1">
    <property type="nucleotide sequence ID" value="NZ_JANPWE010000002.1"/>
</dbReference>
<dbReference type="NCBIfam" id="TIGR01888">
    <property type="entry name" value="cas_cmr3"/>
    <property type="match status" value="1"/>
</dbReference>
<sequence length="364" mass="40996">MLLQTEPLDTLFFRNGKPFNRGENNWGESLFPPYPSVFYGALRTAFFAQNPQYFPLAGTSDDPTSSLRIRGMFLKAWGDSYYFPLPRDLIQEKNAGDNCAFPLQLLDTPSLSNCSLPKVLASPPDLIAETIGDGWIDQVTLSEYLANSSKQFYFSDLKDFVTEEAKIGIKLTPGRSAEDQMLYRAGMLRLSPRQDKGKAHQECSFIIDYEGINLPEQGFLKLGGEGKATHYKHIHELDKNSLIPAYSAPKHQVFKIYLLTPAILNNGWLPDWINPDTFFGHYQGLKVKLLTAALGKHLFIGGFDIKKRKPKPMHRAVPAGSVYYFELLEGEAEKVKEVFHYQPFENTPYAMEGYGIGLVGGMDE</sequence>
<dbReference type="Proteomes" id="UP001524944">
    <property type="component" value="Unassembled WGS sequence"/>
</dbReference>
<dbReference type="EMBL" id="JANPWE010000002">
    <property type="protein sequence ID" value="MCR6544720.1"/>
    <property type="molecule type" value="Genomic_DNA"/>
</dbReference>
<evidence type="ECO:0000313" key="1">
    <source>
        <dbReference type="EMBL" id="MCR6544720.1"/>
    </source>
</evidence>